<feature type="coiled-coil region" evidence="1">
    <location>
        <begin position="73"/>
        <end position="107"/>
    </location>
</feature>
<feature type="transmembrane region" description="Helical" evidence="2">
    <location>
        <begin position="6"/>
        <end position="27"/>
    </location>
</feature>
<dbReference type="Gene3D" id="1.20.5.2280">
    <property type="match status" value="1"/>
</dbReference>
<dbReference type="Proteomes" id="UP000594121">
    <property type="component" value="Chromosome"/>
</dbReference>
<gene>
    <name evidence="3" type="ORF">IG193_02245</name>
</gene>
<dbReference type="EMBL" id="CP062310">
    <property type="protein sequence ID" value="QOJ79306.1"/>
    <property type="molecule type" value="Genomic_DNA"/>
</dbReference>
<evidence type="ECO:0000313" key="4">
    <source>
        <dbReference type="Proteomes" id="UP000594121"/>
    </source>
</evidence>
<dbReference type="RefSeq" id="WP_192819278.1">
    <property type="nucleotide sequence ID" value="NZ_CP062310.1"/>
</dbReference>
<sequence>MEDILSILSAIGGIGGLATVLYLSYWLGGKFREIDMRFKEIDMRFEEFSARFREVDRRFEEINKRFNEVDKKFDAIDRRFDDVNRRIEGLEERLSRLEERVDRRLERLAYAFISYQEFLTGYFVSEGVLKPSAASLVVTEARNLMRLAVSNPFTKDEWKRLGDLLDKSEKEELTLEEAQELLNLARKAVMEYGEYPEAWKLHMYAAIMVGLAYKRMKEREKQQGEKS</sequence>
<evidence type="ECO:0000256" key="1">
    <source>
        <dbReference type="SAM" id="Coils"/>
    </source>
</evidence>
<dbReference type="GeneID" id="59148679"/>
<reference evidence="3 4" key="1">
    <citation type="submission" date="2020-10" db="EMBL/GenBank/DDBJ databases">
        <title>Thermofilum lucidum 3507LT sp. nov. a novel member of Thermofilaceae family isolated from Chile hot spring, and proposal of description order Thermofilales.</title>
        <authorList>
            <person name="Zayulina K.S."/>
            <person name="Elcheninov A.G."/>
            <person name="Toshchakov S.V."/>
            <person name="Kublanov I.V."/>
        </authorList>
    </citation>
    <scope>NUCLEOTIDE SEQUENCE [LARGE SCALE GENOMIC DNA]</scope>
    <source>
        <strain evidence="3 4">3507LT</strain>
    </source>
</reference>
<keyword evidence="4" id="KW-1185">Reference proteome</keyword>
<evidence type="ECO:0000256" key="2">
    <source>
        <dbReference type="SAM" id="Phobius"/>
    </source>
</evidence>
<feature type="coiled-coil region" evidence="1">
    <location>
        <begin position="161"/>
        <end position="188"/>
    </location>
</feature>
<organism evidence="3 4">
    <name type="scientific">Infirmifilum lucidum</name>
    <dbReference type="NCBI Taxonomy" id="2776706"/>
    <lineage>
        <taxon>Archaea</taxon>
        <taxon>Thermoproteota</taxon>
        <taxon>Thermoprotei</taxon>
        <taxon>Thermofilales</taxon>
        <taxon>Thermofilaceae</taxon>
        <taxon>Infirmifilum</taxon>
    </lineage>
</organism>
<dbReference type="KEGG" id="thel:IG193_02245"/>
<dbReference type="InParanoid" id="A0A7L9FKA7"/>
<name>A0A7L9FKA7_9CREN</name>
<evidence type="ECO:0000313" key="3">
    <source>
        <dbReference type="EMBL" id="QOJ79306.1"/>
    </source>
</evidence>
<keyword evidence="1" id="KW-0175">Coiled coil</keyword>
<keyword evidence="2" id="KW-1133">Transmembrane helix</keyword>
<proteinExistence type="predicted"/>
<accession>A0A7L9FKA7</accession>
<keyword evidence="2" id="KW-0812">Transmembrane</keyword>
<keyword evidence="2" id="KW-0472">Membrane</keyword>
<dbReference type="AlphaFoldDB" id="A0A7L9FKA7"/>
<dbReference type="SUPFAM" id="SSF57997">
    <property type="entry name" value="Tropomyosin"/>
    <property type="match status" value="1"/>
</dbReference>
<protein>
    <submittedName>
        <fullName evidence="3">Uncharacterized protein</fullName>
    </submittedName>
</protein>